<dbReference type="Gene3D" id="1.20.1170.10">
    <property type="match status" value="1"/>
</dbReference>
<dbReference type="HOGENOM" id="CLU_054251_0_0_1"/>
<organism evidence="2">
    <name type="scientific">Schizophyllum commune (strain H4-8 / FGSC 9210)</name>
    <name type="common">Split gill fungus</name>
    <dbReference type="NCBI Taxonomy" id="578458"/>
    <lineage>
        <taxon>Eukaryota</taxon>
        <taxon>Fungi</taxon>
        <taxon>Dikarya</taxon>
        <taxon>Basidiomycota</taxon>
        <taxon>Agaricomycotina</taxon>
        <taxon>Agaricomycetes</taxon>
        <taxon>Agaricomycetidae</taxon>
        <taxon>Agaricales</taxon>
        <taxon>Schizophyllaceae</taxon>
        <taxon>Schizophyllum</taxon>
    </lineage>
</organism>
<reference evidence="1 2" key="1">
    <citation type="journal article" date="2010" name="Nat. Biotechnol.">
        <title>Genome sequence of the model mushroom Schizophyllum commune.</title>
        <authorList>
            <person name="Ohm R.A."/>
            <person name="de Jong J.F."/>
            <person name="Lugones L.G."/>
            <person name="Aerts A."/>
            <person name="Kothe E."/>
            <person name="Stajich J.E."/>
            <person name="de Vries R.P."/>
            <person name="Record E."/>
            <person name="Levasseur A."/>
            <person name="Baker S.E."/>
            <person name="Bartholomew K.A."/>
            <person name="Coutinho P.M."/>
            <person name="Erdmann S."/>
            <person name="Fowler T.J."/>
            <person name="Gathman A.C."/>
            <person name="Lombard V."/>
            <person name="Henrissat B."/>
            <person name="Knabe N."/>
            <person name="Kuees U."/>
            <person name="Lilly W.W."/>
            <person name="Lindquist E."/>
            <person name="Lucas S."/>
            <person name="Magnuson J.K."/>
            <person name="Piumi F."/>
            <person name="Raudaskoski M."/>
            <person name="Salamov A."/>
            <person name="Schmutz J."/>
            <person name="Schwarze F.W.M.R."/>
            <person name="vanKuyk P.A."/>
            <person name="Horton J.S."/>
            <person name="Grigoriev I.V."/>
            <person name="Woesten H.A.B."/>
        </authorList>
    </citation>
    <scope>NUCLEOTIDE SEQUENCE [LARGE SCALE GENOMIC DNA]</scope>
    <source>
        <strain evidence="2">H4-8 / FGSC 9210</strain>
    </source>
</reference>
<protein>
    <recommendedName>
        <fullName evidence="3">Pesticidal crystal protein cry6Aa</fullName>
    </recommendedName>
</protein>
<dbReference type="VEuPathDB" id="FungiDB:SCHCODRAFT_02618742"/>
<evidence type="ECO:0008006" key="3">
    <source>
        <dbReference type="Google" id="ProtNLM"/>
    </source>
</evidence>
<dbReference type="Proteomes" id="UP000007431">
    <property type="component" value="Unassembled WGS sequence"/>
</dbReference>
<name>D8Q0V9_SCHCM</name>
<dbReference type="GeneID" id="9590709"/>
<dbReference type="eggNOG" id="ENOG502SN23">
    <property type="taxonomic scope" value="Eukaryota"/>
</dbReference>
<dbReference type="CDD" id="cd22656">
    <property type="entry name" value="ClyA_Cry6Aa-like"/>
    <property type="match status" value="1"/>
</dbReference>
<proteinExistence type="predicted"/>
<dbReference type="RefSeq" id="XP_003033311.1">
    <property type="nucleotide sequence ID" value="XM_003033265.1"/>
</dbReference>
<dbReference type="AlphaFoldDB" id="D8Q0V9"/>
<evidence type="ECO:0000313" key="1">
    <source>
        <dbReference type="EMBL" id="EFI98408.1"/>
    </source>
</evidence>
<gene>
    <name evidence="1" type="ORF">SCHCODRAFT_84994</name>
</gene>
<accession>D8Q0V9</accession>
<dbReference type="OrthoDB" id="4494488at2759"/>
<keyword evidence="2" id="KW-1185">Reference proteome</keyword>
<dbReference type="Pfam" id="PF05791">
    <property type="entry name" value="Bacillus_HBL"/>
    <property type="match status" value="1"/>
</dbReference>
<sequence>MTAPAIDMTPKGLINQDGNYILQHGDVYKLLKYVWAGVLLPVDAQSYQERLDISTDTMVKLEGVLKDLVAAYATTKSHCVPFKDTTYPSIVSLADDVYSYAQNAGGTVDDSYYAQIFKLIRQLPSAQEADQAQIRQSINGLIDVQLANVDAIVTKVAATVKALTDFENECMSDQSTLTTRNKAVKDRLDTEVGQLAQLETSLDSNRRIIRADEAAYEKDVIIASTTVTYAWLFPIGTAIAIGIAVTYGKAAAKLESAIGELKKDITDEVTKIQDEKRLIADLNCIGANLTGFLASLSAAIQVVQELLGIWQGIGADLSNLRGMVNKNVRTANAAIAGFVDEKLVGRWNDLAASVDKYRQAAYVTPIQQSSLDEFAAQIQAQANKGA</sequence>
<dbReference type="InParanoid" id="D8Q0V9"/>
<evidence type="ECO:0000313" key="2">
    <source>
        <dbReference type="Proteomes" id="UP000007431"/>
    </source>
</evidence>
<dbReference type="SUPFAM" id="SSF58100">
    <property type="entry name" value="Bacterial hemolysins"/>
    <property type="match status" value="1"/>
</dbReference>
<dbReference type="GO" id="GO:0016020">
    <property type="term" value="C:membrane"/>
    <property type="evidence" value="ECO:0007669"/>
    <property type="project" value="InterPro"/>
</dbReference>
<dbReference type="InterPro" id="IPR008414">
    <property type="entry name" value="HBL"/>
</dbReference>
<dbReference type="EMBL" id="GL377305">
    <property type="protein sequence ID" value="EFI98408.1"/>
    <property type="molecule type" value="Genomic_DNA"/>
</dbReference>
<dbReference type="KEGG" id="scm:SCHCO_02618742"/>